<dbReference type="PROSITE" id="PS51186">
    <property type="entry name" value="GNAT"/>
    <property type="match status" value="1"/>
</dbReference>
<protein>
    <submittedName>
        <fullName evidence="2">RimJ/RimL family protein N-acetyltransferase</fullName>
    </submittedName>
</protein>
<dbReference type="RefSeq" id="WP_205178171.1">
    <property type="nucleotide sequence ID" value="NZ_JAFBFH010000002.1"/>
</dbReference>
<dbReference type="SUPFAM" id="SSF55729">
    <property type="entry name" value="Acyl-CoA N-acyltransferases (Nat)"/>
    <property type="match status" value="1"/>
</dbReference>
<sequence>MEKVDYVALKMFSDEHLEVLHSFKLPEEQEQFTALPSNMLEVAEGQHRIVIVSDHEPVGFFLLHSTERVKEYSNNPKAMLLTALSINHAKQGKGYAKQGMLLLRDFVKAEFPNCDEIVLAVNHKNIPAQRLYSRVGFVDIGKRKMGPIGEQFIMKLSLKGS</sequence>
<evidence type="ECO:0000313" key="2">
    <source>
        <dbReference type="EMBL" id="MBM7713409.1"/>
    </source>
</evidence>
<gene>
    <name evidence="2" type="ORF">JOC94_000377</name>
</gene>
<organism evidence="2 3">
    <name type="scientific">Siminovitchia thermophila</name>
    <dbReference type="NCBI Taxonomy" id="1245522"/>
    <lineage>
        <taxon>Bacteria</taxon>
        <taxon>Bacillati</taxon>
        <taxon>Bacillota</taxon>
        <taxon>Bacilli</taxon>
        <taxon>Bacillales</taxon>
        <taxon>Bacillaceae</taxon>
        <taxon>Siminovitchia</taxon>
    </lineage>
</organism>
<name>A0ABS2R2P7_9BACI</name>
<evidence type="ECO:0000313" key="3">
    <source>
        <dbReference type="Proteomes" id="UP000823485"/>
    </source>
</evidence>
<comment type="caution">
    <text evidence="2">The sequence shown here is derived from an EMBL/GenBank/DDBJ whole genome shotgun (WGS) entry which is preliminary data.</text>
</comment>
<reference evidence="2 3" key="1">
    <citation type="submission" date="2021-01" db="EMBL/GenBank/DDBJ databases">
        <title>Genomic Encyclopedia of Type Strains, Phase IV (KMG-IV): sequencing the most valuable type-strain genomes for metagenomic binning, comparative biology and taxonomic classification.</title>
        <authorList>
            <person name="Goeker M."/>
        </authorList>
    </citation>
    <scope>NUCLEOTIDE SEQUENCE [LARGE SCALE GENOMIC DNA]</scope>
    <source>
        <strain evidence="2 3">DSM 105453</strain>
    </source>
</reference>
<feature type="domain" description="N-acetyltransferase" evidence="1">
    <location>
        <begin position="7"/>
        <end position="159"/>
    </location>
</feature>
<dbReference type="Pfam" id="PF00583">
    <property type="entry name" value="Acetyltransf_1"/>
    <property type="match status" value="1"/>
</dbReference>
<dbReference type="EMBL" id="JAFBFH010000002">
    <property type="protein sequence ID" value="MBM7713409.1"/>
    <property type="molecule type" value="Genomic_DNA"/>
</dbReference>
<dbReference type="InterPro" id="IPR000182">
    <property type="entry name" value="GNAT_dom"/>
</dbReference>
<dbReference type="InterPro" id="IPR016181">
    <property type="entry name" value="Acyl_CoA_acyltransferase"/>
</dbReference>
<accession>A0ABS2R2P7</accession>
<proteinExistence type="predicted"/>
<dbReference type="Gene3D" id="3.40.630.30">
    <property type="match status" value="1"/>
</dbReference>
<dbReference type="Proteomes" id="UP000823485">
    <property type="component" value="Unassembled WGS sequence"/>
</dbReference>
<keyword evidence="3" id="KW-1185">Reference proteome</keyword>
<evidence type="ECO:0000259" key="1">
    <source>
        <dbReference type="PROSITE" id="PS51186"/>
    </source>
</evidence>